<dbReference type="EMBL" id="NMUH01001190">
    <property type="protein sequence ID" value="MQL89915.1"/>
    <property type="molecule type" value="Genomic_DNA"/>
</dbReference>
<reference evidence="1" key="1">
    <citation type="submission" date="2017-07" db="EMBL/GenBank/DDBJ databases">
        <title>Taro Niue Genome Assembly and Annotation.</title>
        <authorList>
            <person name="Atibalentja N."/>
            <person name="Keating K."/>
            <person name="Fields C.J."/>
        </authorList>
    </citation>
    <scope>NUCLEOTIDE SEQUENCE</scope>
    <source>
        <strain evidence="1">Niue_2</strain>
        <tissue evidence="1">Leaf</tissue>
    </source>
</reference>
<evidence type="ECO:0000313" key="1">
    <source>
        <dbReference type="EMBL" id="MQL89915.1"/>
    </source>
</evidence>
<accession>A0A843V206</accession>
<organism evidence="1 2">
    <name type="scientific">Colocasia esculenta</name>
    <name type="common">Wild taro</name>
    <name type="synonym">Arum esculentum</name>
    <dbReference type="NCBI Taxonomy" id="4460"/>
    <lineage>
        <taxon>Eukaryota</taxon>
        <taxon>Viridiplantae</taxon>
        <taxon>Streptophyta</taxon>
        <taxon>Embryophyta</taxon>
        <taxon>Tracheophyta</taxon>
        <taxon>Spermatophyta</taxon>
        <taxon>Magnoliopsida</taxon>
        <taxon>Liliopsida</taxon>
        <taxon>Araceae</taxon>
        <taxon>Aroideae</taxon>
        <taxon>Colocasieae</taxon>
        <taxon>Colocasia</taxon>
    </lineage>
</organism>
<name>A0A843V206_COLES</name>
<keyword evidence="2" id="KW-1185">Reference proteome</keyword>
<proteinExistence type="predicted"/>
<comment type="caution">
    <text evidence="1">The sequence shown here is derived from an EMBL/GenBank/DDBJ whole genome shotgun (WGS) entry which is preliminary data.</text>
</comment>
<dbReference type="AlphaFoldDB" id="A0A843V206"/>
<gene>
    <name evidence="1" type="ORF">Taro_022499</name>
</gene>
<feature type="non-terminal residue" evidence="1">
    <location>
        <position position="1"/>
    </location>
</feature>
<protein>
    <submittedName>
        <fullName evidence="1">Uncharacterized protein</fullName>
    </submittedName>
</protein>
<evidence type="ECO:0000313" key="2">
    <source>
        <dbReference type="Proteomes" id="UP000652761"/>
    </source>
</evidence>
<sequence length="258" mass="27959">VDLTIEQGIATCPMSPSGLLKATGPMSPSYVQRVKCSGREHKPQFAPLLCASLISGELKLGSSVEAWEEVVDHLARWRHIDASPSGTPEGDSIYVATLVETWAPSPSACFSRLRRLGCRHPDGDTGPVAFLVREGTLPPAQCLASARVLLQAAGFARVVDFGSSRGKRWDSDVVVCRALLAETGTPVVGVRRGTVVRPDYGSCGYLWFRVSLRREVSDMDRWSRLGSCGALVYTGFLVPLGETSQQFPPQRSEETVPQ</sequence>
<dbReference type="Proteomes" id="UP000652761">
    <property type="component" value="Unassembled WGS sequence"/>
</dbReference>